<dbReference type="EMBL" id="FUXX01000021">
    <property type="protein sequence ID" value="SKA63261.1"/>
    <property type="molecule type" value="Genomic_DNA"/>
</dbReference>
<protein>
    <recommendedName>
        <fullName evidence="3">ROK family protein</fullName>
    </recommendedName>
</protein>
<dbReference type="Proteomes" id="UP000242432">
    <property type="component" value="Unassembled WGS sequence"/>
</dbReference>
<organism evidence="1 2">
    <name type="scientific">Succinivibrio dextrinosolvens DSM 3072</name>
    <dbReference type="NCBI Taxonomy" id="1123324"/>
    <lineage>
        <taxon>Bacteria</taxon>
        <taxon>Pseudomonadati</taxon>
        <taxon>Pseudomonadota</taxon>
        <taxon>Gammaproteobacteria</taxon>
        <taxon>Aeromonadales</taxon>
        <taxon>Succinivibrionaceae</taxon>
        <taxon>Succinivibrio</taxon>
    </lineage>
</organism>
<dbReference type="AlphaFoldDB" id="A0A1T4VFG1"/>
<evidence type="ECO:0000313" key="2">
    <source>
        <dbReference type="Proteomes" id="UP000242432"/>
    </source>
</evidence>
<dbReference type="Gene3D" id="1.10.10.10">
    <property type="entry name" value="Winged helix-like DNA-binding domain superfamily/Winged helix DNA-binding domain"/>
    <property type="match status" value="1"/>
</dbReference>
<reference evidence="2" key="1">
    <citation type="submission" date="2017-02" db="EMBL/GenBank/DDBJ databases">
        <authorList>
            <person name="Varghese N."/>
            <person name="Submissions S."/>
        </authorList>
    </citation>
    <scope>NUCLEOTIDE SEQUENCE [LARGE SCALE GENOMIC DNA]</scope>
    <source>
        <strain evidence="2">DSM 3072</strain>
    </source>
</reference>
<accession>A0A1T4VFG1</accession>
<dbReference type="STRING" id="83771.SAMN02910357_00897"/>
<gene>
    <name evidence="1" type="ORF">SAMN02745213_01361</name>
</gene>
<dbReference type="InterPro" id="IPR036388">
    <property type="entry name" value="WH-like_DNA-bd_sf"/>
</dbReference>
<sequence length="374" mass="42680">MDSLRRRLSLVLRDDRREVFMPSNNLQNILKILHRQPSSQVALCKQLNLSKAQINKLTSNLLEAKLIDKHEDTDYKSNLGRPRQILKISDNMQYCTVLIVHTLSDFSAHVFVYGHKKELASTPLPHVKSAKEFARTIDIAIDTLTKNCFINRALIKSIVIATHATVEQGESGIMYRNNNLDDVNIMLGQIVYKQTKIRTFIYNFAYGTLLKLKNTPEINTENALVINNGEGSVALGIFLNGDIQLGKNNSFPECSHLPYPHGFEKSLGVFGEHTEDALFFAISVMAPIYNLSNVIITGNCFKEHLDTLERVKDKLKEQRDPRLHNIELSYRRITLKDCLEEMIYLSFDTLVDVLNPQMTKQNLQTIVSKIKYTN</sequence>
<dbReference type="InterPro" id="IPR036390">
    <property type="entry name" value="WH_DNA-bd_sf"/>
</dbReference>
<proteinExistence type="predicted"/>
<name>A0A1T4VFG1_9GAMM</name>
<keyword evidence="2" id="KW-1185">Reference proteome</keyword>
<evidence type="ECO:0000313" key="1">
    <source>
        <dbReference type="EMBL" id="SKA63261.1"/>
    </source>
</evidence>
<dbReference type="Gene3D" id="3.30.420.40">
    <property type="match status" value="2"/>
</dbReference>
<evidence type="ECO:0008006" key="3">
    <source>
        <dbReference type="Google" id="ProtNLM"/>
    </source>
</evidence>
<dbReference type="SUPFAM" id="SSF46785">
    <property type="entry name" value="Winged helix' DNA-binding domain"/>
    <property type="match status" value="1"/>
</dbReference>